<organism evidence="2 3">
    <name type="scientific">Favolaschia claudopus</name>
    <dbReference type="NCBI Taxonomy" id="2862362"/>
    <lineage>
        <taxon>Eukaryota</taxon>
        <taxon>Fungi</taxon>
        <taxon>Dikarya</taxon>
        <taxon>Basidiomycota</taxon>
        <taxon>Agaricomycotina</taxon>
        <taxon>Agaricomycetes</taxon>
        <taxon>Agaricomycetidae</taxon>
        <taxon>Agaricales</taxon>
        <taxon>Marasmiineae</taxon>
        <taxon>Mycenaceae</taxon>
        <taxon>Favolaschia</taxon>
    </lineage>
</organism>
<reference evidence="2 3" key="1">
    <citation type="journal article" date="2024" name="J Genomics">
        <title>Draft genome sequencing and assembly of Favolaschia claudopus CIRM-BRFM 2984 isolated from oak limbs.</title>
        <authorList>
            <person name="Navarro D."/>
            <person name="Drula E."/>
            <person name="Chaduli D."/>
            <person name="Cazenave R."/>
            <person name="Ahrendt S."/>
            <person name="Wang J."/>
            <person name="Lipzen A."/>
            <person name="Daum C."/>
            <person name="Barry K."/>
            <person name="Grigoriev I.V."/>
            <person name="Favel A."/>
            <person name="Rosso M.N."/>
            <person name="Martin F."/>
        </authorList>
    </citation>
    <scope>NUCLEOTIDE SEQUENCE [LARGE SCALE GENOMIC DNA]</scope>
    <source>
        <strain evidence="2 3">CIRM-BRFM 2984</strain>
    </source>
</reference>
<dbReference type="Proteomes" id="UP001362999">
    <property type="component" value="Unassembled WGS sequence"/>
</dbReference>
<sequence length="170" mass="19362">MRNHVGHHILFAMRNKHDPKLSPDTIQITSNCSYHYAKMMYKAAKTSTEASPCTNVPLQCPLCPISKSGNRKTIWKYNAVFHLISEHSTSGKTPPKVPPQFWIETHIRHAEEQALGITDDETSRFRTEYTIPNSDAVDGWDPEKKGRERSDTQSTSHSVAHKHKQIKLSQ</sequence>
<feature type="compositionally biased region" description="Basic residues" evidence="1">
    <location>
        <begin position="159"/>
        <end position="170"/>
    </location>
</feature>
<keyword evidence="3" id="KW-1185">Reference proteome</keyword>
<accession>A0AAW0A010</accession>
<proteinExistence type="predicted"/>
<name>A0AAW0A010_9AGAR</name>
<feature type="region of interest" description="Disordered" evidence="1">
    <location>
        <begin position="128"/>
        <end position="170"/>
    </location>
</feature>
<dbReference type="EMBL" id="JAWWNJ010000098">
    <property type="protein sequence ID" value="KAK6996277.1"/>
    <property type="molecule type" value="Genomic_DNA"/>
</dbReference>
<dbReference type="AlphaFoldDB" id="A0AAW0A010"/>
<feature type="compositionally biased region" description="Basic and acidic residues" evidence="1">
    <location>
        <begin position="141"/>
        <end position="151"/>
    </location>
</feature>
<evidence type="ECO:0000313" key="2">
    <source>
        <dbReference type="EMBL" id="KAK6996277.1"/>
    </source>
</evidence>
<evidence type="ECO:0000313" key="3">
    <source>
        <dbReference type="Proteomes" id="UP001362999"/>
    </source>
</evidence>
<gene>
    <name evidence="2" type="ORF">R3P38DRAFT_3329602</name>
</gene>
<evidence type="ECO:0000256" key="1">
    <source>
        <dbReference type="SAM" id="MobiDB-lite"/>
    </source>
</evidence>
<comment type="caution">
    <text evidence="2">The sequence shown here is derived from an EMBL/GenBank/DDBJ whole genome shotgun (WGS) entry which is preliminary data.</text>
</comment>
<protein>
    <submittedName>
        <fullName evidence="2">Uncharacterized protein</fullName>
    </submittedName>
</protein>